<evidence type="ECO:0000256" key="1">
    <source>
        <dbReference type="ARBA" id="ARBA00004651"/>
    </source>
</evidence>
<dbReference type="InterPro" id="IPR000515">
    <property type="entry name" value="MetI-like"/>
</dbReference>
<dbReference type="PANTHER" id="PTHR43386:SF1">
    <property type="entry name" value="D,D-DIPEPTIDE TRANSPORT SYSTEM PERMEASE PROTEIN DDPC-RELATED"/>
    <property type="match status" value="1"/>
</dbReference>
<evidence type="ECO:0000256" key="7">
    <source>
        <dbReference type="RuleBase" id="RU363032"/>
    </source>
</evidence>
<dbReference type="InterPro" id="IPR035906">
    <property type="entry name" value="MetI-like_sf"/>
</dbReference>
<protein>
    <submittedName>
        <fullName evidence="9">ABC transporter permease</fullName>
    </submittedName>
</protein>
<comment type="caution">
    <text evidence="9">The sequence shown here is derived from an EMBL/GenBank/DDBJ whole genome shotgun (WGS) entry which is preliminary data.</text>
</comment>
<evidence type="ECO:0000259" key="8">
    <source>
        <dbReference type="PROSITE" id="PS50928"/>
    </source>
</evidence>
<keyword evidence="2 7" id="KW-0813">Transport</keyword>
<dbReference type="Gene3D" id="1.10.3720.10">
    <property type="entry name" value="MetI-like"/>
    <property type="match status" value="1"/>
</dbReference>
<dbReference type="InterPro" id="IPR050366">
    <property type="entry name" value="BP-dependent_transpt_permease"/>
</dbReference>
<dbReference type="EMBL" id="VXRG01000080">
    <property type="protein sequence ID" value="MXY93692.1"/>
    <property type="molecule type" value="Genomic_DNA"/>
</dbReference>
<feature type="transmembrane region" description="Helical" evidence="7">
    <location>
        <begin position="94"/>
        <end position="118"/>
    </location>
</feature>
<dbReference type="GO" id="GO:0055085">
    <property type="term" value="P:transmembrane transport"/>
    <property type="evidence" value="ECO:0007669"/>
    <property type="project" value="InterPro"/>
</dbReference>
<dbReference type="PROSITE" id="PS50928">
    <property type="entry name" value="ABC_TM1"/>
    <property type="match status" value="1"/>
</dbReference>
<keyword evidence="3" id="KW-1003">Cell membrane</keyword>
<keyword evidence="4 7" id="KW-0812">Transmembrane</keyword>
<feature type="transmembrane region" description="Helical" evidence="7">
    <location>
        <begin position="211"/>
        <end position="238"/>
    </location>
</feature>
<dbReference type="CDD" id="cd06261">
    <property type="entry name" value="TM_PBP2"/>
    <property type="match status" value="1"/>
</dbReference>
<dbReference type="NCBIfam" id="NF045476">
    <property type="entry name" value="Opp4C"/>
    <property type="match status" value="1"/>
</dbReference>
<evidence type="ECO:0000256" key="4">
    <source>
        <dbReference type="ARBA" id="ARBA00022692"/>
    </source>
</evidence>
<gene>
    <name evidence="9" type="ORF">F4Y42_09610</name>
</gene>
<name>A0A6B0YVC3_9CHLR</name>
<proteinExistence type="inferred from homology"/>
<dbReference type="InterPro" id="IPR053523">
    <property type="entry name" value="Oligopeptide_permease_AppC"/>
</dbReference>
<dbReference type="GO" id="GO:0005886">
    <property type="term" value="C:plasma membrane"/>
    <property type="evidence" value="ECO:0007669"/>
    <property type="project" value="UniProtKB-SubCell"/>
</dbReference>
<evidence type="ECO:0000256" key="6">
    <source>
        <dbReference type="ARBA" id="ARBA00023136"/>
    </source>
</evidence>
<accession>A0A6B0YVC3</accession>
<evidence type="ECO:0000256" key="5">
    <source>
        <dbReference type="ARBA" id="ARBA00022989"/>
    </source>
</evidence>
<dbReference type="PANTHER" id="PTHR43386">
    <property type="entry name" value="OLIGOPEPTIDE TRANSPORT SYSTEM PERMEASE PROTEIN APPC"/>
    <property type="match status" value="1"/>
</dbReference>
<dbReference type="InterPro" id="IPR025966">
    <property type="entry name" value="OppC_N"/>
</dbReference>
<dbReference type="AlphaFoldDB" id="A0A6B0YVC3"/>
<feature type="transmembrane region" description="Helical" evidence="7">
    <location>
        <begin position="259"/>
        <end position="280"/>
    </location>
</feature>
<evidence type="ECO:0000313" key="9">
    <source>
        <dbReference type="EMBL" id="MXY93692.1"/>
    </source>
</evidence>
<keyword evidence="5 7" id="KW-1133">Transmembrane helix</keyword>
<dbReference type="Pfam" id="PF12911">
    <property type="entry name" value="OppC_N"/>
    <property type="match status" value="1"/>
</dbReference>
<feature type="transmembrane region" description="Helical" evidence="7">
    <location>
        <begin position="29"/>
        <end position="51"/>
    </location>
</feature>
<comment type="subcellular location">
    <subcellularLocation>
        <location evidence="1 7">Cell membrane</location>
        <topology evidence="1 7">Multi-pass membrane protein</topology>
    </subcellularLocation>
</comment>
<evidence type="ECO:0000256" key="3">
    <source>
        <dbReference type="ARBA" id="ARBA00022475"/>
    </source>
</evidence>
<organism evidence="9">
    <name type="scientific">Caldilineaceae bacterium SB0664_bin_27</name>
    <dbReference type="NCBI Taxonomy" id="2605260"/>
    <lineage>
        <taxon>Bacteria</taxon>
        <taxon>Bacillati</taxon>
        <taxon>Chloroflexota</taxon>
        <taxon>Caldilineae</taxon>
        <taxon>Caldilineales</taxon>
        <taxon>Caldilineaceae</taxon>
    </lineage>
</organism>
<feature type="transmembrane region" description="Helical" evidence="7">
    <location>
        <begin position="130"/>
        <end position="149"/>
    </location>
</feature>
<sequence length="296" mass="32065">MTNALQAGQKLRVDTPARRAMRRFTRHRLAMLGLGVLLILVALAVLAPAVAPHSPTKQELSLYRKPPNQDHWLGTDTFGRDVFTRLIYAGRVSLSVGLVAVGIYETIAILLGAVAGYYGSKVDWVIMRAVDVVMTIPTMIVIIFLVSILGPSMYNSMLAIGIMGWPEPTRLVRGQILSLREMDYVTAARSLGLPTYRIILRHVLPGVVAPLVVHATFGVAGAILLEAGLSFLGLGVPPPTPSWGNMMSSAQTLNILERVPWLWVPPGIAIMLSVLSINFIGDGLRDALDPRGMETG</sequence>
<keyword evidence="6 7" id="KW-0472">Membrane</keyword>
<feature type="domain" description="ABC transmembrane type-1" evidence="8">
    <location>
        <begin position="90"/>
        <end position="281"/>
    </location>
</feature>
<comment type="similarity">
    <text evidence="7">Belongs to the binding-protein-dependent transport system permease family.</text>
</comment>
<evidence type="ECO:0000256" key="2">
    <source>
        <dbReference type="ARBA" id="ARBA00022448"/>
    </source>
</evidence>
<dbReference type="SUPFAM" id="SSF161098">
    <property type="entry name" value="MetI-like"/>
    <property type="match status" value="1"/>
</dbReference>
<dbReference type="Pfam" id="PF00528">
    <property type="entry name" value="BPD_transp_1"/>
    <property type="match status" value="1"/>
</dbReference>
<reference evidence="9" key="1">
    <citation type="submission" date="2019-09" db="EMBL/GenBank/DDBJ databases">
        <title>Characterisation of the sponge microbiome using genome-centric metagenomics.</title>
        <authorList>
            <person name="Engelberts J.P."/>
            <person name="Robbins S.J."/>
            <person name="De Goeij J.M."/>
            <person name="Aranda M."/>
            <person name="Bell S.C."/>
            <person name="Webster N.S."/>
        </authorList>
    </citation>
    <scope>NUCLEOTIDE SEQUENCE</scope>
    <source>
        <strain evidence="9">SB0664_bin_27</strain>
    </source>
</reference>